<feature type="region of interest" description="Disordered" evidence="1">
    <location>
        <begin position="21"/>
        <end position="45"/>
    </location>
</feature>
<keyword evidence="3" id="KW-1185">Reference proteome</keyword>
<proteinExistence type="predicted"/>
<comment type="caution">
    <text evidence="2">The sequence shown here is derived from an EMBL/GenBank/DDBJ whole genome shotgun (WGS) entry which is preliminary data.</text>
</comment>
<dbReference type="AlphaFoldDB" id="A0AA39UVL2"/>
<gene>
    <name evidence="2" type="ORF">EDD18DRAFT_1354728</name>
</gene>
<evidence type="ECO:0000256" key="1">
    <source>
        <dbReference type="SAM" id="MobiDB-lite"/>
    </source>
</evidence>
<organism evidence="2 3">
    <name type="scientific">Armillaria luteobubalina</name>
    <dbReference type="NCBI Taxonomy" id="153913"/>
    <lineage>
        <taxon>Eukaryota</taxon>
        <taxon>Fungi</taxon>
        <taxon>Dikarya</taxon>
        <taxon>Basidiomycota</taxon>
        <taxon>Agaricomycotina</taxon>
        <taxon>Agaricomycetes</taxon>
        <taxon>Agaricomycetidae</taxon>
        <taxon>Agaricales</taxon>
        <taxon>Marasmiineae</taxon>
        <taxon>Physalacriaceae</taxon>
        <taxon>Armillaria</taxon>
    </lineage>
</organism>
<name>A0AA39UVL2_9AGAR</name>
<dbReference type="Proteomes" id="UP001175228">
    <property type="component" value="Unassembled WGS sequence"/>
</dbReference>
<accession>A0AA39UVL2</accession>
<reference evidence="2" key="1">
    <citation type="submission" date="2023-06" db="EMBL/GenBank/DDBJ databases">
        <authorList>
            <consortium name="Lawrence Berkeley National Laboratory"/>
            <person name="Ahrendt S."/>
            <person name="Sahu N."/>
            <person name="Indic B."/>
            <person name="Wong-Bajracharya J."/>
            <person name="Merenyi Z."/>
            <person name="Ke H.-M."/>
            <person name="Monk M."/>
            <person name="Kocsube S."/>
            <person name="Drula E."/>
            <person name="Lipzen A."/>
            <person name="Balint B."/>
            <person name="Henrissat B."/>
            <person name="Andreopoulos B."/>
            <person name="Martin F.M."/>
            <person name="Harder C.B."/>
            <person name="Rigling D."/>
            <person name="Ford K.L."/>
            <person name="Foster G.D."/>
            <person name="Pangilinan J."/>
            <person name="Papanicolaou A."/>
            <person name="Barry K."/>
            <person name="LaButti K."/>
            <person name="Viragh M."/>
            <person name="Koriabine M."/>
            <person name="Yan M."/>
            <person name="Riley R."/>
            <person name="Champramary S."/>
            <person name="Plett K.L."/>
            <person name="Tsai I.J."/>
            <person name="Slot J."/>
            <person name="Sipos G."/>
            <person name="Plett J."/>
            <person name="Nagy L.G."/>
            <person name="Grigoriev I.V."/>
        </authorList>
    </citation>
    <scope>NUCLEOTIDE SEQUENCE</scope>
    <source>
        <strain evidence="2">HWK02</strain>
    </source>
</reference>
<protein>
    <submittedName>
        <fullName evidence="2">Uncharacterized protein</fullName>
    </submittedName>
</protein>
<sequence length="91" mass="9908">MSLSDIFQTLVEKELIDTLPSSSEHGINRISGLQLPPGTRLTDMPSVVDDAKASKALSSPQYSGAERSCRSKRLGPQLYLDLLETPSPSYD</sequence>
<evidence type="ECO:0000313" key="2">
    <source>
        <dbReference type="EMBL" id="KAK0494745.1"/>
    </source>
</evidence>
<dbReference type="EMBL" id="JAUEPU010000019">
    <property type="protein sequence ID" value="KAK0494745.1"/>
    <property type="molecule type" value="Genomic_DNA"/>
</dbReference>
<evidence type="ECO:0000313" key="3">
    <source>
        <dbReference type="Proteomes" id="UP001175228"/>
    </source>
</evidence>